<dbReference type="PANTHER" id="PTHR28097">
    <property type="entry name" value="PHEROMONE A FACTOR RECEPTOR"/>
    <property type="match status" value="1"/>
</dbReference>
<feature type="transmembrane region" description="Helical" evidence="11">
    <location>
        <begin position="6"/>
        <end position="25"/>
    </location>
</feature>
<evidence type="ECO:0000256" key="3">
    <source>
        <dbReference type="ARBA" id="ARBA00022507"/>
    </source>
</evidence>
<dbReference type="GO" id="GO:0004934">
    <property type="term" value="F:mating-type alpha-factor pheromone receptor activity"/>
    <property type="evidence" value="ECO:0007669"/>
    <property type="project" value="InterPro"/>
</dbReference>
<comment type="caution">
    <text evidence="12">The sequence shown here is derived from an EMBL/GenBank/DDBJ whole genome shotgun (WGS) entry which is preliminary data.</text>
</comment>
<gene>
    <name evidence="12" type="ORF">EVJ58_g7332</name>
</gene>
<evidence type="ECO:0000256" key="9">
    <source>
        <dbReference type="ARBA" id="ARBA00023224"/>
    </source>
</evidence>
<accession>A0A4Y9Y485</accession>
<keyword evidence="8" id="KW-0675">Receptor</keyword>
<evidence type="ECO:0000313" key="12">
    <source>
        <dbReference type="EMBL" id="TFY56932.1"/>
    </source>
</evidence>
<feature type="transmembrane region" description="Helical" evidence="11">
    <location>
        <begin position="71"/>
        <end position="90"/>
    </location>
</feature>
<comment type="similarity">
    <text evidence="2">Belongs to the G-protein coupled receptor 4 family.</text>
</comment>
<keyword evidence="4 11" id="KW-0812">Transmembrane</keyword>
<feature type="transmembrane region" description="Helical" evidence="11">
    <location>
        <begin position="273"/>
        <end position="292"/>
    </location>
</feature>
<protein>
    <submittedName>
        <fullName evidence="12">Uncharacterized protein</fullName>
    </submittedName>
</protein>
<keyword evidence="5 11" id="KW-1133">Transmembrane helix</keyword>
<keyword evidence="3" id="KW-0589">Pheromone response</keyword>
<comment type="subcellular location">
    <subcellularLocation>
        <location evidence="1">Membrane</location>
        <topology evidence="1">Multi-pass membrane protein</topology>
    </subcellularLocation>
</comment>
<evidence type="ECO:0000256" key="7">
    <source>
        <dbReference type="ARBA" id="ARBA00023136"/>
    </source>
</evidence>
<evidence type="ECO:0000256" key="6">
    <source>
        <dbReference type="ARBA" id="ARBA00023040"/>
    </source>
</evidence>
<evidence type="ECO:0000256" key="10">
    <source>
        <dbReference type="SAM" id="MobiDB-lite"/>
    </source>
</evidence>
<keyword evidence="9" id="KW-0807">Transducer</keyword>
<evidence type="ECO:0000256" key="4">
    <source>
        <dbReference type="ARBA" id="ARBA00022692"/>
    </source>
</evidence>
<feature type="compositionally biased region" description="Polar residues" evidence="10">
    <location>
        <begin position="357"/>
        <end position="375"/>
    </location>
</feature>
<dbReference type="EMBL" id="SEKV01000465">
    <property type="protein sequence ID" value="TFY56932.1"/>
    <property type="molecule type" value="Genomic_DNA"/>
</dbReference>
<dbReference type="GO" id="GO:0000750">
    <property type="term" value="P:pheromone-dependent signal transduction involved in conjugation with cellular fusion"/>
    <property type="evidence" value="ECO:0007669"/>
    <property type="project" value="TreeGrafter"/>
</dbReference>
<keyword evidence="7 11" id="KW-0472">Membrane</keyword>
<dbReference type="AlphaFoldDB" id="A0A4Y9Y485"/>
<reference evidence="12 13" key="1">
    <citation type="submission" date="2019-01" db="EMBL/GenBank/DDBJ databases">
        <title>Genome sequencing of the rare red list fungi Fomitopsis rosea.</title>
        <authorList>
            <person name="Buettner E."/>
            <person name="Kellner H."/>
        </authorList>
    </citation>
    <scope>NUCLEOTIDE SEQUENCE [LARGE SCALE GENOMIC DNA]</scope>
    <source>
        <strain evidence="12 13">DSM 105464</strain>
    </source>
</reference>
<evidence type="ECO:0000256" key="8">
    <source>
        <dbReference type="ARBA" id="ARBA00023170"/>
    </source>
</evidence>
<feature type="transmembrane region" description="Helical" evidence="11">
    <location>
        <begin position="163"/>
        <end position="185"/>
    </location>
</feature>
<evidence type="ECO:0000313" key="13">
    <source>
        <dbReference type="Proteomes" id="UP000298390"/>
    </source>
</evidence>
<dbReference type="PRINTS" id="PR00901">
    <property type="entry name" value="PHEROMONEBAR"/>
</dbReference>
<evidence type="ECO:0000256" key="1">
    <source>
        <dbReference type="ARBA" id="ARBA00004141"/>
    </source>
</evidence>
<dbReference type="InterPro" id="IPR000481">
    <property type="entry name" value="GPCR_Pheromne_B_alpha_rcpt"/>
</dbReference>
<dbReference type="PANTHER" id="PTHR28097:SF1">
    <property type="entry name" value="PHEROMONE A FACTOR RECEPTOR"/>
    <property type="match status" value="1"/>
</dbReference>
<dbReference type="InterPro" id="IPR001499">
    <property type="entry name" value="GPCR_STE3"/>
</dbReference>
<proteinExistence type="inferred from homology"/>
<feature type="region of interest" description="Disordered" evidence="10">
    <location>
        <begin position="335"/>
        <end position="389"/>
    </location>
</feature>
<feature type="transmembrane region" description="Helical" evidence="11">
    <location>
        <begin position="114"/>
        <end position="135"/>
    </location>
</feature>
<sequence length="389" mass="43614">MAADPTYPLYSVFAFIGFILALVPLPWHLQTANTGTCYYMIWTSLACLNEFVNSVVWADNALNVAPVWCDISTRITIGASVGIPAASLCINRRLYYIARMDAVAITRAEKRRTILIDSLICILFPILCMVFAYIVQGHRFNIFEVLGCYPDVYNTLPSIFLVYTWPIVIGLVSAVYCVLSLHSLLKRQAQFKQFLSSGAGLTPSRYYRLMALSMTEILFTTPFGAYEIYSAVTGSSMQPWLGWANTHYNFSRVVQYPAIVWMSNPQLAIPLQLSRWIIVGCAFIFFAFFGFAEEARRRYYALYSSLCSRMHSLRMLRGGPRDDLPFVTGHTKDATKREDTLPPYSPPAASPGWRSLASVTTAGSDCTPINTSFSDKFSPDEPGSPYDKC</sequence>
<dbReference type="PRINTS" id="PR00899">
    <property type="entry name" value="GPCRSTE3"/>
</dbReference>
<evidence type="ECO:0000256" key="11">
    <source>
        <dbReference type="SAM" id="Phobius"/>
    </source>
</evidence>
<organism evidence="12 13">
    <name type="scientific">Rhodofomes roseus</name>
    <dbReference type="NCBI Taxonomy" id="34475"/>
    <lineage>
        <taxon>Eukaryota</taxon>
        <taxon>Fungi</taxon>
        <taxon>Dikarya</taxon>
        <taxon>Basidiomycota</taxon>
        <taxon>Agaricomycotina</taxon>
        <taxon>Agaricomycetes</taxon>
        <taxon>Polyporales</taxon>
        <taxon>Rhodofomes</taxon>
    </lineage>
</organism>
<feature type="transmembrane region" description="Helical" evidence="11">
    <location>
        <begin position="206"/>
        <end position="229"/>
    </location>
</feature>
<evidence type="ECO:0000256" key="2">
    <source>
        <dbReference type="ARBA" id="ARBA00011085"/>
    </source>
</evidence>
<dbReference type="GO" id="GO:0005886">
    <property type="term" value="C:plasma membrane"/>
    <property type="evidence" value="ECO:0007669"/>
    <property type="project" value="TreeGrafter"/>
</dbReference>
<dbReference type="CDD" id="cd14966">
    <property type="entry name" value="7tmD_STE3"/>
    <property type="match status" value="1"/>
</dbReference>
<name>A0A4Y9Y485_9APHY</name>
<dbReference type="Pfam" id="PF02076">
    <property type="entry name" value="STE3"/>
    <property type="match status" value="1"/>
</dbReference>
<dbReference type="Proteomes" id="UP000298390">
    <property type="component" value="Unassembled WGS sequence"/>
</dbReference>
<evidence type="ECO:0000256" key="5">
    <source>
        <dbReference type="ARBA" id="ARBA00022989"/>
    </source>
</evidence>
<keyword evidence="6" id="KW-0297">G-protein coupled receptor</keyword>